<organism evidence="3 4">
    <name type="scientific">Carnegiea gigantea</name>
    <dbReference type="NCBI Taxonomy" id="171969"/>
    <lineage>
        <taxon>Eukaryota</taxon>
        <taxon>Viridiplantae</taxon>
        <taxon>Streptophyta</taxon>
        <taxon>Embryophyta</taxon>
        <taxon>Tracheophyta</taxon>
        <taxon>Spermatophyta</taxon>
        <taxon>Magnoliopsida</taxon>
        <taxon>eudicotyledons</taxon>
        <taxon>Gunneridae</taxon>
        <taxon>Pentapetalae</taxon>
        <taxon>Caryophyllales</taxon>
        <taxon>Cactineae</taxon>
        <taxon>Cactaceae</taxon>
        <taxon>Cactoideae</taxon>
        <taxon>Echinocereeae</taxon>
        <taxon>Carnegiea</taxon>
    </lineage>
</organism>
<dbReference type="Pfam" id="PF14223">
    <property type="entry name" value="Retrotran_gag_2"/>
    <property type="match status" value="1"/>
</dbReference>
<proteinExistence type="predicted"/>
<dbReference type="SUPFAM" id="SSF54447">
    <property type="entry name" value="ssDNA-binding transcriptional regulator domain"/>
    <property type="match status" value="1"/>
</dbReference>
<reference evidence="3" key="1">
    <citation type="submission" date="2022-04" db="EMBL/GenBank/DDBJ databases">
        <title>Carnegiea gigantea Genome sequencing and assembly v2.</title>
        <authorList>
            <person name="Copetti D."/>
            <person name="Sanderson M.J."/>
            <person name="Burquez A."/>
            <person name="Wojciechowski M.F."/>
        </authorList>
    </citation>
    <scope>NUCLEOTIDE SEQUENCE</scope>
    <source>
        <strain evidence="3">SGP5-SGP5p</strain>
        <tissue evidence="3">Aerial part</tissue>
    </source>
</reference>
<name>A0A9Q1KD54_9CARY</name>
<evidence type="ECO:0000259" key="2">
    <source>
        <dbReference type="PROSITE" id="PS51998"/>
    </source>
</evidence>
<dbReference type="Pfam" id="PF02229">
    <property type="entry name" value="PC4"/>
    <property type="match status" value="1"/>
</dbReference>
<gene>
    <name evidence="3" type="ORF">Cgig2_031060</name>
</gene>
<protein>
    <recommendedName>
        <fullName evidence="2">DEK-C domain-containing protein</fullName>
    </recommendedName>
</protein>
<feature type="region of interest" description="Disordered" evidence="1">
    <location>
        <begin position="634"/>
        <end position="665"/>
    </location>
</feature>
<dbReference type="GO" id="GO:0006355">
    <property type="term" value="P:regulation of DNA-templated transcription"/>
    <property type="evidence" value="ECO:0007669"/>
    <property type="project" value="InterPro"/>
</dbReference>
<dbReference type="InterPro" id="IPR014876">
    <property type="entry name" value="DEK_C"/>
</dbReference>
<dbReference type="InterPro" id="IPR003173">
    <property type="entry name" value="PC4_C"/>
</dbReference>
<dbReference type="AlphaFoldDB" id="A0A9Q1KD54"/>
<evidence type="ECO:0000313" key="3">
    <source>
        <dbReference type="EMBL" id="KAJ8440643.1"/>
    </source>
</evidence>
<feature type="domain" description="DEK-C" evidence="2">
    <location>
        <begin position="3"/>
        <end position="60"/>
    </location>
</feature>
<dbReference type="GO" id="GO:0003677">
    <property type="term" value="F:DNA binding"/>
    <property type="evidence" value="ECO:0007669"/>
    <property type="project" value="InterPro"/>
</dbReference>
<comment type="caution">
    <text evidence="3">The sequence shown here is derived from an EMBL/GenBank/DDBJ whole genome shotgun (WGS) entry which is preliminary data.</text>
</comment>
<dbReference type="PROSITE" id="PS51998">
    <property type="entry name" value="DEK_C"/>
    <property type="match status" value="1"/>
</dbReference>
<evidence type="ECO:0000256" key="1">
    <source>
        <dbReference type="SAM" id="MobiDB-lite"/>
    </source>
</evidence>
<evidence type="ECO:0000313" key="4">
    <source>
        <dbReference type="Proteomes" id="UP001153076"/>
    </source>
</evidence>
<keyword evidence="4" id="KW-1185">Reference proteome</keyword>
<feature type="compositionally biased region" description="Basic residues" evidence="1">
    <location>
        <begin position="350"/>
        <end position="359"/>
    </location>
</feature>
<feature type="compositionally biased region" description="Polar residues" evidence="1">
    <location>
        <begin position="337"/>
        <end position="349"/>
    </location>
</feature>
<feature type="region of interest" description="Disordered" evidence="1">
    <location>
        <begin position="321"/>
        <end position="369"/>
    </location>
</feature>
<dbReference type="OrthoDB" id="2505440at2759"/>
<dbReference type="InterPro" id="IPR009044">
    <property type="entry name" value="ssDNA-bd_transcriptional_reg"/>
</dbReference>
<dbReference type="PANTHER" id="PTHR47592">
    <property type="entry name" value="PBF68 PROTEIN"/>
    <property type="match status" value="1"/>
</dbReference>
<accession>A0A9Q1KD54</accession>
<feature type="compositionally biased region" description="Basic and acidic residues" evidence="1">
    <location>
        <begin position="321"/>
        <end position="336"/>
    </location>
</feature>
<dbReference type="Pfam" id="PF08766">
    <property type="entry name" value="DEK_C"/>
    <property type="match status" value="1"/>
</dbReference>
<dbReference type="Gene3D" id="2.30.31.10">
    <property type="entry name" value="Transcriptional Coactivator Pc4, Chain A"/>
    <property type="match status" value="1"/>
</dbReference>
<sequence length="665" mass="74750">MDMATKHTVELAVTEILRSSDMDSITEAQVRAMAAAKLGLDLHDLPYKILVREIIESFLLSTAPVAEDVAAKIDAAVAEIAKSSDLNVLTVREVLDMVRGKVGIDVFVLPHSDVIRHVIMSFFGGDMAPPAEMQRRIGDAGEEVLKSCDMKMRDVLAMVSEKFGLGKVRDSLFNSASNQNENAEEEDTKPVIAQVAKQSPIAGDCCRVICKLSNKRDIAVRGSGEKTEVSIRELIWKDGKQMPSPKGIGLSNDQWSIFRNSIPAIEEAIQKVESRLRWVLVSFKELSHKTFYVLYITHLVGLYLSNFDNLACRSELERKQAEDKHARSQHESKHNDGTQSRAELNQNGTHHGRRPVASRKHAEASTVGSGPQGVVPIGIIRFDGKNYLQWADRMESYLNQLKIAYVLSNPCPSTAGVIDRELGQTLSAIQKWTDDDHICRQNILYSLCDNLFGYYSKKSGTARDLWEELKLIYFNEEYGAKVSLVKKYIEFQMVEEKSLFEQVQELHEMADSLIASGMYVEEKFHVNVIISKLPSSWKPFSIQLMKEDYLPVWMLMNLLKAEEETRGKRDRGEAILRRPELPLCQPDKRLGPQRIAMKKPGVPPANHEPERDRRVKFCTVCKKKGHVPEQCWFRKTGGKDTPPSENGSAGSLHVLAGRNTDGITD</sequence>
<dbReference type="PANTHER" id="PTHR47592:SF6">
    <property type="entry name" value="PBF68 PROTEIN"/>
    <property type="match status" value="1"/>
</dbReference>
<dbReference type="EMBL" id="JAKOGI010000186">
    <property type="protein sequence ID" value="KAJ8440643.1"/>
    <property type="molecule type" value="Genomic_DNA"/>
</dbReference>
<dbReference type="Proteomes" id="UP001153076">
    <property type="component" value="Unassembled WGS sequence"/>
</dbReference>